<evidence type="ECO:0000313" key="3">
    <source>
        <dbReference type="EMBL" id="OWZ09345.1"/>
    </source>
</evidence>
<evidence type="ECO:0000313" key="4">
    <source>
        <dbReference type="Proteomes" id="UP000198211"/>
    </source>
</evidence>
<organism evidence="3 4">
    <name type="scientific">Phytophthora megakarya</name>
    <dbReference type="NCBI Taxonomy" id="4795"/>
    <lineage>
        <taxon>Eukaryota</taxon>
        <taxon>Sar</taxon>
        <taxon>Stramenopiles</taxon>
        <taxon>Oomycota</taxon>
        <taxon>Peronosporomycetes</taxon>
        <taxon>Peronosporales</taxon>
        <taxon>Peronosporaceae</taxon>
        <taxon>Phytophthora</taxon>
    </lineage>
</organism>
<dbReference type="Pfam" id="PF17919">
    <property type="entry name" value="RT_RNaseH_2"/>
    <property type="match status" value="1"/>
</dbReference>
<keyword evidence="1" id="KW-0511">Multifunctional enzyme</keyword>
<dbReference type="InterPro" id="IPR041577">
    <property type="entry name" value="RT_RNaseH_2"/>
</dbReference>
<dbReference type="GO" id="GO:0003964">
    <property type="term" value="F:RNA-directed DNA polymerase activity"/>
    <property type="evidence" value="ECO:0007669"/>
    <property type="project" value="UniProtKB-KW"/>
</dbReference>
<dbReference type="InterPro" id="IPR043128">
    <property type="entry name" value="Rev_trsase/Diguanyl_cyclase"/>
</dbReference>
<evidence type="ECO:0000256" key="1">
    <source>
        <dbReference type="ARBA" id="ARBA00023268"/>
    </source>
</evidence>
<gene>
    <name evidence="3" type="ORF">PHMEG_00017967</name>
</gene>
<dbReference type="OrthoDB" id="118223at2759"/>
<dbReference type="InterPro" id="IPR043502">
    <property type="entry name" value="DNA/RNA_pol_sf"/>
</dbReference>
<sequence>MHTNKQHTNADKCIFGAVAIHFPGCFIRKRGLRADLAKVKAIVDWPIPYNELYPDMSRPLSNLLKKDDTWCWDTNQQAGIEAIKESMLHAPMVALPDLDRPFNVIWDVSYFVIGCALLQADID</sequence>
<dbReference type="SUPFAM" id="SSF56672">
    <property type="entry name" value="DNA/RNA polymerases"/>
    <property type="match status" value="1"/>
</dbReference>
<dbReference type="InterPro" id="IPR050951">
    <property type="entry name" value="Retrovirus_Pol_polyprotein"/>
</dbReference>
<keyword evidence="3" id="KW-0695">RNA-directed DNA polymerase</keyword>
<dbReference type="AlphaFoldDB" id="A0A225VVH1"/>
<reference evidence="4" key="1">
    <citation type="submission" date="2017-03" db="EMBL/GenBank/DDBJ databases">
        <title>Phytopthora megakarya and P. palmivora, two closely related causual agents of cacao black pod achieved similar genome size and gene model numbers by different mechanisms.</title>
        <authorList>
            <person name="Ali S."/>
            <person name="Shao J."/>
            <person name="Larry D.J."/>
            <person name="Kronmiller B."/>
            <person name="Shen D."/>
            <person name="Strem M.D."/>
            <person name="Melnick R.L."/>
            <person name="Guiltinan M.J."/>
            <person name="Tyler B.M."/>
            <person name="Meinhardt L.W."/>
            <person name="Bailey B.A."/>
        </authorList>
    </citation>
    <scope>NUCLEOTIDE SEQUENCE [LARGE SCALE GENOMIC DNA]</scope>
    <source>
        <strain evidence="4">zdho120</strain>
    </source>
</reference>
<accession>A0A225VVH1</accession>
<keyword evidence="3" id="KW-0808">Transferase</keyword>
<dbReference type="EMBL" id="NBNE01002825">
    <property type="protein sequence ID" value="OWZ09345.1"/>
    <property type="molecule type" value="Genomic_DNA"/>
</dbReference>
<keyword evidence="3" id="KW-0548">Nucleotidyltransferase</keyword>
<evidence type="ECO:0000259" key="2">
    <source>
        <dbReference type="Pfam" id="PF17919"/>
    </source>
</evidence>
<name>A0A225VVH1_9STRA</name>
<proteinExistence type="predicted"/>
<comment type="caution">
    <text evidence="3">The sequence shown here is derived from an EMBL/GenBank/DDBJ whole genome shotgun (WGS) entry which is preliminary data.</text>
</comment>
<feature type="domain" description="Reverse transcriptase/retrotransposon-derived protein RNase H-like" evidence="2">
    <location>
        <begin position="72"/>
        <end position="121"/>
    </location>
</feature>
<dbReference type="Proteomes" id="UP000198211">
    <property type="component" value="Unassembled WGS sequence"/>
</dbReference>
<dbReference type="Gene3D" id="3.30.70.270">
    <property type="match status" value="1"/>
</dbReference>
<keyword evidence="4" id="KW-1185">Reference proteome</keyword>
<dbReference type="PANTHER" id="PTHR37984">
    <property type="entry name" value="PROTEIN CBG26694"/>
    <property type="match status" value="1"/>
</dbReference>
<dbReference type="PANTHER" id="PTHR37984:SF5">
    <property type="entry name" value="PROTEIN NYNRIN-LIKE"/>
    <property type="match status" value="1"/>
</dbReference>
<protein>
    <submittedName>
        <fullName evidence="3">Mary1-like Reverse transcriptase</fullName>
    </submittedName>
</protein>